<evidence type="ECO:0000256" key="8">
    <source>
        <dbReference type="SAM" id="Phobius"/>
    </source>
</evidence>
<feature type="transmembrane region" description="Helical" evidence="8">
    <location>
        <begin position="228"/>
        <end position="252"/>
    </location>
</feature>
<evidence type="ECO:0000256" key="2">
    <source>
        <dbReference type="ARBA" id="ARBA00010145"/>
    </source>
</evidence>
<dbReference type="OrthoDB" id="401182at2"/>
<dbReference type="InterPro" id="IPR004776">
    <property type="entry name" value="Mem_transp_PIN-like"/>
</dbReference>
<comment type="caution">
    <text evidence="9">The sequence shown here is derived from an EMBL/GenBank/DDBJ whole genome shotgun (WGS) entry which is preliminary data.</text>
</comment>
<dbReference type="AlphaFoldDB" id="A0A5J5I4T7"/>
<name>A0A5J5I4T7_9BACI</name>
<comment type="similarity">
    <text evidence="2">Belongs to the auxin efflux carrier (TC 2.A.69) family.</text>
</comment>
<reference evidence="9 10" key="1">
    <citation type="submission" date="2019-09" db="EMBL/GenBank/DDBJ databases">
        <title>Whole genome sequences of isolates from the Mars Exploration Rovers.</title>
        <authorList>
            <person name="Seuylemezian A."/>
            <person name="Vaishampayan P."/>
        </authorList>
    </citation>
    <scope>NUCLEOTIDE SEQUENCE [LARGE SCALE GENOMIC DNA]</scope>
    <source>
        <strain evidence="9 10">MER_TA_151</strain>
    </source>
</reference>
<dbReference type="PANTHER" id="PTHR36838:SF3">
    <property type="entry name" value="TRANSPORTER AUXIN EFFLUX CARRIER EC FAMILY"/>
    <property type="match status" value="1"/>
</dbReference>
<feature type="transmembrane region" description="Helical" evidence="8">
    <location>
        <begin position="63"/>
        <end position="83"/>
    </location>
</feature>
<organism evidence="9 10">
    <name type="scientific">Niallia endozanthoxylica</name>
    <dbReference type="NCBI Taxonomy" id="2036016"/>
    <lineage>
        <taxon>Bacteria</taxon>
        <taxon>Bacillati</taxon>
        <taxon>Bacillota</taxon>
        <taxon>Bacilli</taxon>
        <taxon>Bacillales</taxon>
        <taxon>Bacillaceae</taxon>
        <taxon>Niallia</taxon>
    </lineage>
</organism>
<dbReference type="EMBL" id="VYKL01000006">
    <property type="protein sequence ID" value="KAA9030603.1"/>
    <property type="molecule type" value="Genomic_DNA"/>
</dbReference>
<feature type="transmembrane region" description="Helical" evidence="8">
    <location>
        <begin position="6"/>
        <end position="24"/>
    </location>
</feature>
<dbReference type="Pfam" id="PF03547">
    <property type="entry name" value="Mem_trans"/>
    <property type="match status" value="1"/>
</dbReference>
<evidence type="ECO:0000256" key="4">
    <source>
        <dbReference type="ARBA" id="ARBA00022475"/>
    </source>
</evidence>
<evidence type="ECO:0000256" key="5">
    <source>
        <dbReference type="ARBA" id="ARBA00022692"/>
    </source>
</evidence>
<feature type="transmembrane region" description="Helical" evidence="8">
    <location>
        <begin position="129"/>
        <end position="151"/>
    </location>
</feature>
<sequence length="311" mass="33220">MDYTILIFTVLKLAVLIGIGMWLANKIALTKDVKGFLIFVIINIALPAIILSGFFQVKIDNSLLHQIVIIFIFSLCFNILALLTGWAFSKSIGLGALKARETAFLSTFGNSGPIGIPLCASLFGAKGAVYAAVFDAGMSLTLWTVGTLFVQGKTKVTLKNFKSMISAPNIAVTIGLIFTFFKIDPGVFVKDVTSSLGAVASPLAMIYIGMLVMTIIKEKRKVPAKLVAIPVSFKLIVFPVIGILVLTLLPIAADVEQVLLIEMAMPAVTAASVILALYNADENYGVMHTLVSNLIVLVSLPVIVLLGGMLL</sequence>
<evidence type="ECO:0000313" key="10">
    <source>
        <dbReference type="Proteomes" id="UP000326671"/>
    </source>
</evidence>
<protein>
    <submittedName>
        <fullName evidence="9">AEC family transporter</fullName>
    </submittedName>
</protein>
<accession>A0A5J5I4T7</accession>
<feature type="transmembrane region" description="Helical" evidence="8">
    <location>
        <begin position="163"/>
        <end position="183"/>
    </location>
</feature>
<evidence type="ECO:0000256" key="3">
    <source>
        <dbReference type="ARBA" id="ARBA00022448"/>
    </source>
</evidence>
<keyword evidence="7 8" id="KW-0472">Membrane</keyword>
<dbReference type="GO" id="GO:0055085">
    <property type="term" value="P:transmembrane transport"/>
    <property type="evidence" value="ECO:0007669"/>
    <property type="project" value="InterPro"/>
</dbReference>
<feature type="transmembrane region" description="Helical" evidence="8">
    <location>
        <begin position="36"/>
        <end position="57"/>
    </location>
</feature>
<evidence type="ECO:0000313" key="9">
    <source>
        <dbReference type="EMBL" id="KAA9030603.1"/>
    </source>
</evidence>
<feature type="transmembrane region" description="Helical" evidence="8">
    <location>
        <begin position="195"/>
        <end position="216"/>
    </location>
</feature>
<dbReference type="PANTHER" id="PTHR36838">
    <property type="entry name" value="AUXIN EFFLUX CARRIER FAMILY PROTEIN"/>
    <property type="match status" value="1"/>
</dbReference>
<keyword evidence="6 8" id="KW-1133">Transmembrane helix</keyword>
<dbReference type="GO" id="GO:0005886">
    <property type="term" value="C:plasma membrane"/>
    <property type="evidence" value="ECO:0007669"/>
    <property type="project" value="UniProtKB-SubCell"/>
</dbReference>
<keyword evidence="10" id="KW-1185">Reference proteome</keyword>
<comment type="subcellular location">
    <subcellularLocation>
        <location evidence="1">Cell membrane</location>
        <topology evidence="1">Multi-pass membrane protein</topology>
    </subcellularLocation>
</comment>
<evidence type="ECO:0000256" key="6">
    <source>
        <dbReference type="ARBA" id="ARBA00022989"/>
    </source>
</evidence>
<feature type="transmembrane region" description="Helical" evidence="8">
    <location>
        <begin position="103"/>
        <end position="123"/>
    </location>
</feature>
<dbReference type="Gene3D" id="1.20.1530.20">
    <property type="match status" value="2"/>
</dbReference>
<evidence type="ECO:0000256" key="1">
    <source>
        <dbReference type="ARBA" id="ARBA00004651"/>
    </source>
</evidence>
<keyword evidence="4" id="KW-1003">Cell membrane</keyword>
<keyword evidence="3" id="KW-0813">Transport</keyword>
<dbReference type="RefSeq" id="WP_150438331.1">
    <property type="nucleotide sequence ID" value="NZ_VYKL01000006.1"/>
</dbReference>
<dbReference type="Proteomes" id="UP000326671">
    <property type="component" value="Unassembled WGS sequence"/>
</dbReference>
<gene>
    <name evidence="9" type="ORF">F4V44_02060</name>
</gene>
<keyword evidence="5 8" id="KW-0812">Transmembrane</keyword>
<feature type="transmembrane region" description="Helical" evidence="8">
    <location>
        <begin position="258"/>
        <end position="278"/>
    </location>
</feature>
<proteinExistence type="inferred from homology"/>
<feature type="transmembrane region" description="Helical" evidence="8">
    <location>
        <begin position="290"/>
        <end position="310"/>
    </location>
</feature>
<dbReference type="InterPro" id="IPR038770">
    <property type="entry name" value="Na+/solute_symporter_sf"/>
</dbReference>
<evidence type="ECO:0000256" key="7">
    <source>
        <dbReference type="ARBA" id="ARBA00023136"/>
    </source>
</evidence>